<name>G3IVD2_METTV</name>
<sequence>MSQKKGGEFSRFIKPLIEILREIGGSGSSREVTDAVIDKMNLSEEELSETLKNGASRVRNQVAWARQYCVSADLIDSSKRGVWSLTEQGFKHPLEADDIYNIVKAVRFTKPNTTNTNYEELIDTEPHETELLEILKSLSPAGFERICQRLLRESGFEQVVVTGKTNDGGIDGHGVLKLNPLVSFNVIFQCKRYKDSVSSPQIRDFRGAMAGRADKGIFITTGRFTQEAKKEARRDGVPPIELVDGEMLVNMFEQYELGVKPVTTYEIEHKFFNEYMS</sequence>
<dbReference type="RefSeq" id="WP_006890840.1">
    <property type="nucleotide sequence ID" value="NZ_JH109152.1"/>
</dbReference>
<dbReference type="GO" id="GO:0009307">
    <property type="term" value="P:DNA restriction-modification system"/>
    <property type="evidence" value="ECO:0007669"/>
    <property type="project" value="InterPro"/>
</dbReference>
<organism evidence="3 4">
    <name type="scientific">Methylobacter tundripaludum (strain ATCC BAA-1195 / DSM 17260 / SV96)</name>
    <dbReference type="NCBI Taxonomy" id="697282"/>
    <lineage>
        <taxon>Bacteria</taxon>
        <taxon>Pseudomonadati</taxon>
        <taxon>Pseudomonadota</taxon>
        <taxon>Gammaproteobacteria</taxon>
        <taxon>Methylococcales</taxon>
        <taxon>Methylococcaceae</taxon>
        <taxon>Methylobacter</taxon>
    </lineage>
</organism>
<dbReference type="Proteomes" id="UP000004664">
    <property type="component" value="Unassembled WGS sequence"/>
</dbReference>
<dbReference type="Pfam" id="PF14338">
    <property type="entry name" value="Mrr_N"/>
    <property type="match status" value="1"/>
</dbReference>
<protein>
    <submittedName>
        <fullName evidence="3">Restriction endonuclease</fullName>
    </submittedName>
</protein>
<evidence type="ECO:0000313" key="4">
    <source>
        <dbReference type="Proteomes" id="UP000004664"/>
    </source>
</evidence>
<feature type="domain" description="Restriction system protein Mrr-like N-terminal" evidence="2">
    <location>
        <begin position="9"/>
        <end position="90"/>
    </location>
</feature>
<dbReference type="STRING" id="697282.Mettu_1690"/>
<evidence type="ECO:0000259" key="1">
    <source>
        <dbReference type="Pfam" id="PF04471"/>
    </source>
</evidence>
<reference evidence="3 4" key="1">
    <citation type="submission" date="2011-06" db="EMBL/GenBank/DDBJ databases">
        <title>Genomic sequence of Methylobacter tundripaludum SV96.</title>
        <authorList>
            <consortium name="US DOE Joint Genome Institute"/>
            <person name="Lucas S."/>
            <person name="Han J."/>
            <person name="Lapidus A."/>
            <person name="Cheng J.-F."/>
            <person name="Goodwin L."/>
            <person name="Pitluck S."/>
            <person name="Held B."/>
            <person name="Detter J.C."/>
            <person name="Han C."/>
            <person name="Tapia R."/>
            <person name="Land M."/>
            <person name="Hauser L."/>
            <person name="Kyrpides N."/>
            <person name="Ivanova N."/>
            <person name="Ovchinnikova G."/>
            <person name="Pagani I."/>
            <person name="Klotz M.G."/>
            <person name="Dispirito A.A."/>
            <person name="Murrell J.C."/>
            <person name="Dunfield P."/>
            <person name="Kalyuzhnaya M.G."/>
            <person name="Svenning M."/>
            <person name="Trotsenko Y.A."/>
            <person name="Stein L.Y."/>
            <person name="Woyke T."/>
        </authorList>
    </citation>
    <scope>NUCLEOTIDE SEQUENCE [LARGE SCALE GENOMIC DNA]</scope>
    <source>
        <strain evidence="4">ATCC BAA-1195 / DSM 17260 / SV96</strain>
    </source>
</reference>
<dbReference type="InterPro" id="IPR007560">
    <property type="entry name" value="Restrct_endonuc_IV_Mrr"/>
</dbReference>
<feature type="domain" description="Restriction endonuclease type IV Mrr" evidence="1">
    <location>
        <begin position="135"/>
        <end position="251"/>
    </location>
</feature>
<dbReference type="EMBL" id="JH109152">
    <property type="protein sequence ID" value="EGW22859.1"/>
    <property type="molecule type" value="Genomic_DNA"/>
</dbReference>
<dbReference type="GO" id="GO:0003677">
    <property type="term" value="F:DNA binding"/>
    <property type="evidence" value="ECO:0007669"/>
    <property type="project" value="InterPro"/>
</dbReference>
<dbReference type="GO" id="GO:0015666">
    <property type="term" value="F:restriction endodeoxyribonuclease activity"/>
    <property type="evidence" value="ECO:0007669"/>
    <property type="project" value="TreeGrafter"/>
</dbReference>
<dbReference type="InterPro" id="IPR011856">
    <property type="entry name" value="tRNA_endonuc-like_dom_sf"/>
</dbReference>
<dbReference type="PANTHER" id="PTHR30015">
    <property type="entry name" value="MRR RESTRICTION SYSTEM PROTEIN"/>
    <property type="match status" value="1"/>
</dbReference>
<dbReference type="Gene3D" id="3.40.1350.10">
    <property type="match status" value="1"/>
</dbReference>
<dbReference type="AlphaFoldDB" id="G3IVD2"/>
<dbReference type="HOGENOM" id="CLU_063822_0_0_6"/>
<dbReference type="Pfam" id="PF04471">
    <property type="entry name" value="Mrr_cat"/>
    <property type="match status" value="1"/>
</dbReference>
<dbReference type="PANTHER" id="PTHR30015:SF7">
    <property type="entry name" value="TYPE IV METHYL-DIRECTED RESTRICTION ENZYME ECOKMRR"/>
    <property type="match status" value="1"/>
</dbReference>
<keyword evidence="4" id="KW-1185">Reference proteome</keyword>
<keyword evidence="3" id="KW-0540">Nuclease</keyword>
<dbReference type="SUPFAM" id="SSF52980">
    <property type="entry name" value="Restriction endonuclease-like"/>
    <property type="match status" value="1"/>
</dbReference>
<dbReference type="InterPro" id="IPR052906">
    <property type="entry name" value="Type_IV_Methyl-Rstrct_Enzyme"/>
</dbReference>
<proteinExistence type="predicted"/>
<evidence type="ECO:0000313" key="3">
    <source>
        <dbReference type="EMBL" id="EGW22859.1"/>
    </source>
</evidence>
<gene>
    <name evidence="3" type="ORF">Mettu_1690</name>
</gene>
<dbReference type="InterPro" id="IPR025745">
    <property type="entry name" value="Mrr-like_N_dom"/>
</dbReference>
<accession>G3IVD2</accession>
<dbReference type="OrthoDB" id="9803736at2"/>
<keyword evidence="3" id="KW-0255">Endonuclease</keyword>
<evidence type="ECO:0000259" key="2">
    <source>
        <dbReference type="Pfam" id="PF14338"/>
    </source>
</evidence>
<dbReference type="InterPro" id="IPR011335">
    <property type="entry name" value="Restrct_endonuc-II-like"/>
</dbReference>
<keyword evidence="3" id="KW-0378">Hydrolase</keyword>
<dbReference type="eggNOG" id="COG1715">
    <property type="taxonomic scope" value="Bacteria"/>
</dbReference>